<evidence type="ECO:0000256" key="1">
    <source>
        <dbReference type="ARBA" id="ARBA00004514"/>
    </source>
</evidence>
<organism evidence="7 8">
    <name type="scientific">Sodalis ligni</name>
    <dbReference type="NCBI Taxonomy" id="2697027"/>
    <lineage>
        <taxon>Bacteria</taxon>
        <taxon>Pseudomonadati</taxon>
        <taxon>Pseudomonadota</taxon>
        <taxon>Gammaproteobacteria</taxon>
        <taxon>Enterobacterales</taxon>
        <taxon>Bruguierivoracaceae</taxon>
        <taxon>Sodalis</taxon>
    </lineage>
</organism>
<comment type="caution">
    <text evidence="7">The sequence shown here is derived from an EMBL/GenBank/DDBJ whole genome shotgun (WGS) entry which is preliminary data.</text>
</comment>
<dbReference type="Proteomes" id="UP000294555">
    <property type="component" value="Unassembled WGS sequence"/>
</dbReference>
<feature type="coiled-coil region" evidence="6">
    <location>
        <begin position="75"/>
        <end position="102"/>
    </location>
</feature>
<evidence type="ECO:0000256" key="5">
    <source>
        <dbReference type="ARBA" id="ARBA00093797"/>
    </source>
</evidence>
<dbReference type="GO" id="GO:0044781">
    <property type="term" value="P:bacterial-type flagellum organization"/>
    <property type="evidence" value="ECO:0007669"/>
    <property type="project" value="UniProtKB-KW"/>
</dbReference>
<evidence type="ECO:0000256" key="2">
    <source>
        <dbReference type="ARBA" id="ARBA00022490"/>
    </source>
</evidence>
<dbReference type="Gene3D" id="1.20.58.380">
    <property type="entry name" value="Flagellar protein flit"/>
    <property type="match status" value="1"/>
</dbReference>
<accession>A0A4R1N5B3</accession>
<evidence type="ECO:0000256" key="6">
    <source>
        <dbReference type="SAM" id="Coils"/>
    </source>
</evidence>
<dbReference type="InterPro" id="IPR008622">
    <property type="entry name" value="FliT"/>
</dbReference>
<evidence type="ECO:0000256" key="3">
    <source>
        <dbReference type="ARBA" id="ARBA00022795"/>
    </source>
</evidence>
<keyword evidence="7" id="KW-0282">Flagellum</keyword>
<keyword evidence="6" id="KW-0175">Coiled coil</keyword>
<keyword evidence="7" id="KW-0969">Cilium</keyword>
<dbReference type="Pfam" id="PF05400">
    <property type="entry name" value="FliT"/>
    <property type="match status" value="1"/>
</dbReference>
<evidence type="ECO:0000256" key="4">
    <source>
        <dbReference type="ARBA" id="ARBA00023186"/>
    </source>
</evidence>
<dbReference type="AlphaFoldDB" id="A0A4R1N5B3"/>
<dbReference type="EMBL" id="SJOI01000001">
    <property type="protein sequence ID" value="TCL02283.1"/>
    <property type="molecule type" value="Genomic_DNA"/>
</dbReference>
<keyword evidence="8" id="KW-1185">Reference proteome</keyword>
<sequence>MMDACPSLLAHYQQILVLSENMLLMARQSEWDTLVYIEEKYVHAVAKISELNASQENSLPVVIQDKIALMLRQLLKNETEVNELLQARLNQLRDLIGQSNRQQTVNSTYHKFSDHASMLPGEIKK</sequence>
<keyword evidence="3" id="KW-1005">Bacterial flagellum biogenesis</keyword>
<reference evidence="7 8" key="1">
    <citation type="submission" date="2019-02" db="EMBL/GenBank/DDBJ databases">
        <title>Investigation of anaerobic lignin degradation for improved lignocellulosic biofuels.</title>
        <authorList>
            <person name="Deangelis K."/>
        </authorList>
    </citation>
    <scope>NUCLEOTIDE SEQUENCE [LARGE SCALE GENOMIC DNA]</scope>
    <source>
        <strain evidence="7 8">159R</strain>
    </source>
</reference>
<evidence type="ECO:0000313" key="8">
    <source>
        <dbReference type="Proteomes" id="UP000294555"/>
    </source>
</evidence>
<evidence type="ECO:0000313" key="7">
    <source>
        <dbReference type="EMBL" id="TCL02283.1"/>
    </source>
</evidence>
<protein>
    <recommendedName>
        <fullName evidence="5">Flagellar protein FliT</fullName>
    </recommendedName>
</protein>
<comment type="subcellular location">
    <subcellularLocation>
        <location evidence="1">Cytoplasm</location>
        <location evidence="1">Cytosol</location>
    </subcellularLocation>
</comment>
<proteinExistence type="predicted"/>
<name>A0A4R1N5B3_9GAMM</name>
<gene>
    <name evidence="7" type="ORF">EZJ58_0285</name>
</gene>
<keyword evidence="2" id="KW-0963">Cytoplasm</keyword>
<keyword evidence="7" id="KW-0966">Cell projection</keyword>
<keyword evidence="4" id="KW-0143">Chaperone</keyword>